<dbReference type="InterPro" id="IPR050588">
    <property type="entry name" value="WNK_Ser-Thr_kinase"/>
</dbReference>
<dbReference type="InterPro" id="IPR011009">
    <property type="entry name" value="Kinase-like_dom_sf"/>
</dbReference>
<comment type="catalytic activity">
    <reaction evidence="7">
        <text>L-threonyl-[protein] + ATP = O-phospho-L-threonyl-[protein] + ADP + H(+)</text>
        <dbReference type="Rhea" id="RHEA:46608"/>
        <dbReference type="Rhea" id="RHEA-COMP:11060"/>
        <dbReference type="Rhea" id="RHEA-COMP:11605"/>
        <dbReference type="ChEBI" id="CHEBI:15378"/>
        <dbReference type="ChEBI" id="CHEBI:30013"/>
        <dbReference type="ChEBI" id="CHEBI:30616"/>
        <dbReference type="ChEBI" id="CHEBI:61977"/>
        <dbReference type="ChEBI" id="CHEBI:456216"/>
        <dbReference type="EC" id="2.7.11.1"/>
    </reaction>
</comment>
<dbReference type="AlphaFoldDB" id="A0A6A3BQX9"/>
<dbReference type="SMART" id="SM00220">
    <property type="entry name" value="S_TKc"/>
    <property type="match status" value="1"/>
</dbReference>
<evidence type="ECO:0000259" key="9">
    <source>
        <dbReference type="PROSITE" id="PS50011"/>
    </source>
</evidence>
<evidence type="ECO:0000256" key="1">
    <source>
        <dbReference type="ARBA" id="ARBA00012513"/>
    </source>
</evidence>
<feature type="domain" description="Protein kinase" evidence="9">
    <location>
        <begin position="29"/>
        <end position="360"/>
    </location>
</feature>
<sequence length="418" mass="47706">MYQTRLGGCDNGVKSQLEYVKTDPSGRYGSFREILGKGDMKTVYRAFDEALGMEVAWNQVKLNDVFRSPDELQRLYSEENFQLHHRDVHFRHTSRVTTSDFTINWHRQRYQRVDMRAVKSWARQILHGLAYLHGHDPPVIHRDLKCDNIFVNGHLGQVKIGDLGLAPFFVAHNMPIRVLESSSNLQESDFSEILQLWKVARGILLNPRPGSPGFIGKCLKNVSKRLPAHELLLDPFLASNEETLQSSQESGARTKLVRLGTSIFPSTYRMTRGLMLPWGWIEAPLKFPISTALSTTKTITKTESAILSMPPPKQNILLRIVSLLNVFSNDDASSSCSMNSFLHCSTNYEVEFDLTLHQWRSCHFNGHRKLTKIHSLVDIRNKLLHQSVMAEINKRRLFNINGAVENIGYQARHISKTA</sequence>
<reference evidence="10" key="1">
    <citation type="submission" date="2019-09" db="EMBL/GenBank/DDBJ databases">
        <title>Draft genome information of white flower Hibiscus syriacus.</title>
        <authorList>
            <person name="Kim Y.-M."/>
        </authorList>
    </citation>
    <scope>NUCLEOTIDE SEQUENCE [LARGE SCALE GENOMIC DNA]</scope>
    <source>
        <strain evidence="10">YM2019G1</strain>
    </source>
</reference>
<dbReference type="Proteomes" id="UP000436088">
    <property type="component" value="Unassembled WGS sequence"/>
</dbReference>
<dbReference type="SUPFAM" id="SSF56112">
    <property type="entry name" value="Protein kinase-like (PK-like)"/>
    <property type="match status" value="1"/>
</dbReference>
<dbReference type="EMBL" id="VEPZ02000813">
    <property type="protein sequence ID" value="KAE8718271.1"/>
    <property type="molecule type" value="Genomic_DNA"/>
</dbReference>
<dbReference type="Pfam" id="PF00069">
    <property type="entry name" value="Pkinase"/>
    <property type="match status" value="1"/>
</dbReference>
<dbReference type="PROSITE" id="PS00108">
    <property type="entry name" value="PROTEIN_KINASE_ST"/>
    <property type="match status" value="1"/>
</dbReference>
<dbReference type="InterPro" id="IPR000719">
    <property type="entry name" value="Prot_kinase_dom"/>
</dbReference>
<keyword evidence="2" id="KW-0723">Serine/threonine-protein kinase</keyword>
<comment type="catalytic activity">
    <reaction evidence="8">
        <text>L-seryl-[protein] + ATP = O-phospho-L-seryl-[protein] + ADP + H(+)</text>
        <dbReference type="Rhea" id="RHEA:17989"/>
        <dbReference type="Rhea" id="RHEA-COMP:9863"/>
        <dbReference type="Rhea" id="RHEA-COMP:11604"/>
        <dbReference type="ChEBI" id="CHEBI:15378"/>
        <dbReference type="ChEBI" id="CHEBI:29999"/>
        <dbReference type="ChEBI" id="CHEBI:30616"/>
        <dbReference type="ChEBI" id="CHEBI:83421"/>
        <dbReference type="ChEBI" id="CHEBI:456216"/>
        <dbReference type="EC" id="2.7.11.1"/>
    </reaction>
</comment>
<evidence type="ECO:0000256" key="7">
    <source>
        <dbReference type="ARBA" id="ARBA00047899"/>
    </source>
</evidence>
<evidence type="ECO:0000256" key="8">
    <source>
        <dbReference type="ARBA" id="ARBA00048679"/>
    </source>
</evidence>
<keyword evidence="11" id="KW-1185">Reference proteome</keyword>
<keyword evidence="3" id="KW-0808">Transferase</keyword>
<dbReference type="GO" id="GO:0005524">
    <property type="term" value="F:ATP binding"/>
    <property type="evidence" value="ECO:0007669"/>
    <property type="project" value="UniProtKB-KW"/>
</dbReference>
<dbReference type="GO" id="GO:0004674">
    <property type="term" value="F:protein serine/threonine kinase activity"/>
    <property type="evidence" value="ECO:0007669"/>
    <property type="project" value="UniProtKB-KW"/>
</dbReference>
<accession>A0A6A3BQX9</accession>
<evidence type="ECO:0000313" key="11">
    <source>
        <dbReference type="Proteomes" id="UP000436088"/>
    </source>
</evidence>
<gene>
    <name evidence="10" type="ORF">F3Y22_tig00110015pilonHSYRG00031</name>
</gene>
<dbReference type="EC" id="2.7.11.1" evidence="1"/>
<dbReference type="FunFam" id="3.30.200.20:FF:000075">
    <property type="entry name" value="Probable serine/threonine-protein kinase WNK1"/>
    <property type="match status" value="1"/>
</dbReference>
<keyword evidence="4" id="KW-0547">Nucleotide-binding</keyword>
<evidence type="ECO:0000256" key="6">
    <source>
        <dbReference type="ARBA" id="ARBA00022840"/>
    </source>
</evidence>
<evidence type="ECO:0000256" key="5">
    <source>
        <dbReference type="ARBA" id="ARBA00022777"/>
    </source>
</evidence>
<keyword evidence="5" id="KW-0418">Kinase</keyword>
<dbReference type="Gene3D" id="1.10.510.10">
    <property type="entry name" value="Transferase(Phosphotransferase) domain 1"/>
    <property type="match status" value="1"/>
</dbReference>
<keyword evidence="6" id="KW-0067">ATP-binding</keyword>
<proteinExistence type="predicted"/>
<dbReference type="InterPro" id="IPR008271">
    <property type="entry name" value="Ser/Thr_kinase_AS"/>
</dbReference>
<organism evidence="10 11">
    <name type="scientific">Hibiscus syriacus</name>
    <name type="common">Rose of Sharon</name>
    <dbReference type="NCBI Taxonomy" id="106335"/>
    <lineage>
        <taxon>Eukaryota</taxon>
        <taxon>Viridiplantae</taxon>
        <taxon>Streptophyta</taxon>
        <taxon>Embryophyta</taxon>
        <taxon>Tracheophyta</taxon>
        <taxon>Spermatophyta</taxon>
        <taxon>Magnoliopsida</taxon>
        <taxon>eudicotyledons</taxon>
        <taxon>Gunneridae</taxon>
        <taxon>Pentapetalae</taxon>
        <taxon>rosids</taxon>
        <taxon>malvids</taxon>
        <taxon>Malvales</taxon>
        <taxon>Malvaceae</taxon>
        <taxon>Malvoideae</taxon>
        <taxon>Hibiscus</taxon>
    </lineage>
</organism>
<dbReference type="PANTHER" id="PTHR13902">
    <property type="entry name" value="SERINE/THREONINE-PROTEIN KINASE WNK WITH NO LYSINE -RELATED"/>
    <property type="match status" value="1"/>
</dbReference>
<dbReference type="PROSITE" id="PS50011">
    <property type="entry name" value="PROTEIN_KINASE_DOM"/>
    <property type="match status" value="1"/>
</dbReference>
<evidence type="ECO:0000256" key="3">
    <source>
        <dbReference type="ARBA" id="ARBA00022679"/>
    </source>
</evidence>
<dbReference type="Gene3D" id="3.30.200.20">
    <property type="entry name" value="Phosphorylase Kinase, domain 1"/>
    <property type="match status" value="1"/>
</dbReference>
<evidence type="ECO:0000313" key="10">
    <source>
        <dbReference type="EMBL" id="KAE8718271.1"/>
    </source>
</evidence>
<evidence type="ECO:0000256" key="2">
    <source>
        <dbReference type="ARBA" id="ARBA00022527"/>
    </source>
</evidence>
<evidence type="ECO:0000256" key="4">
    <source>
        <dbReference type="ARBA" id="ARBA00022741"/>
    </source>
</evidence>
<protein>
    <recommendedName>
        <fullName evidence="1">non-specific serine/threonine protein kinase</fullName>
        <ecNumber evidence="1">2.7.11.1</ecNumber>
    </recommendedName>
</protein>
<name>A0A6A3BQX9_HIBSY</name>
<comment type="caution">
    <text evidence="10">The sequence shown here is derived from an EMBL/GenBank/DDBJ whole genome shotgun (WGS) entry which is preliminary data.</text>
</comment>